<evidence type="ECO:0000313" key="1">
    <source>
        <dbReference type="EMBL" id="SIT43166.1"/>
    </source>
</evidence>
<organism evidence="1 2">
    <name type="scientific">Paraburkholderia ribeironis</name>
    <dbReference type="NCBI Taxonomy" id="1247936"/>
    <lineage>
        <taxon>Bacteria</taxon>
        <taxon>Pseudomonadati</taxon>
        <taxon>Pseudomonadota</taxon>
        <taxon>Betaproteobacteria</taxon>
        <taxon>Burkholderiales</taxon>
        <taxon>Burkholderiaceae</taxon>
        <taxon>Paraburkholderia</taxon>
    </lineage>
</organism>
<dbReference type="AlphaFoldDB" id="A0A1N7S822"/>
<reference evidence="1 2" key="1">
    <citation type="submission" date="2016-12" db="EMBL/GenBank/DDBJ databases">
        <authorList>
            <person name="Song W.-J."/>
            <person name="Kurnit D.M."/>
        </authorList>
    </citation>
    <scope>NUCLEOTIDE SEQUENCE [LARGE SCALE GENOMIC DNA]</scope>
    <source>
        <strain evidence="1 2">STM7296</strain>
    </source>
</reference>
<accession>A0A1N7S822</accession>
<evidence type="ECO:0000313" key="2">
    <source>
        <dbReference type="Proteomes" id="UP000187012"/>
    </source>
</evidence>
<keyword evidence="2" id="KW-1185">Reference proteome</keyword>
<name>A0A1N7S822_9BURK</name>
<dbReference type="Proteomes" id="UP000187012">
    <property type="component" value="Unassembled WGS sequence"/>
</dbReference>
<sequence length="57" mass="6517">MAFTRLLAKHKARLPDYRFTVGGEFAMGRVSKRVIPPRIVSRPNLLDAPLWMGMFSI</sequence>
<protein>
    <submittedName>
        <fullName evidence="1">Uncharacterized protein</fullName>
    </submittedName>
</protein>
<proteinExistence type="predicted"/>
<gene>
    <name evidence="1" type="ORF">BN2475_410007</name>
</gene>
<dbReference type="STRING" id="1247936.BN2475_410007"/>
<dbReference type="EMBL" id="CYGX02000041">
    <property type="protein sequence ID" value="SIT43166.1"/>
    <property type="molecule type" value="Genomic_DNA"/>
</dbReference>